<dbReference type="EMBL" id="JBHUFP010000004">
    <property type="protein sequence ID" value="MFD1805186.1"/>
    <property type="molecule type" value="Genomic_DNA"/>
</dbReference>
<sequence length="301" mass="34979">MPPRRKQPIKAKHLGFKKNARLPAIKYRPFLKWAGGKFRLTEEINKVLPKKNKCLVEPFVGAGAVFLNTNFERYILADINPDLINLFNLVKADVERYIEACKVVFFHPEANTSMYYYAQREQFNRSTDAFERSVIFLYLNRFGFNGLCRYNSKNEFNVPFGSYKRHYFPEVELRYFAQKAQNAEFICADFQHTFSLADEKSIIYCDPPYAPLVQESNFTSYAGNEFSSQHQKTLAELAKRTAEERKISVVISNHDTAFTRDIYQKAKLKAVQVQRSISQQPDRRIKVSELIAVFSAKTKSN</sequence>
<keyword evidence="9" id="KW-1185">Reference proteome</keyword>
<evidence type="ECO:0000256" key="4">
    <source>
        <dbReference type="ARBA" id="ARBA00022679"/>
    </source>
</evidence>
<dbReference type="GO" id="GO:0009007">
    <property type="term" value="F:site-specific DNA-methyltransferase (adenine-specific) activity"/>
    <property type="evidence" value="ECO:0007669"/>
    <property type="project" value="UniProtKB-EC"/>
</dbReference>
<evidence type="ECO:0000256" key="7">
    <source>
        <dbReference type="RuleBase" id="RU361257"/>
    </source>
</evidence>
<proteinExistence type="inferred from homology"/>
<dbReference type="InterPro" id="IPR012327">
    <property type="entry name" value="MeTrfase_D12"/>
</dbReference>
<evidence type="ECO:0000256" key="5">
    <source>
        <dbReference type="ARBA" id="ARBA00022691"/>
    </source>
</evidence>
<evidence type="ECO:0000313" key="8">
    <source>
        <dbReference type="EMBL" id="MFD1805186.1"/>
    </source>
</evidence>
<dbReference type="SUPFAM" id="SSF53335">
    <property type="entry name" value="S-adenosyl-L-methionine-dependent methyltransferases"/>
    <property type="match status" value="1"/>
</dbReference>
<keyword evidence="4 7" id="KW-0808">Transferase</keyword>
<comment type="similarity">
    <text evidence="1 7">Belongs to the N(4)/N(6)-methyltransferase family.</text>
</comment>
<dbReference type="InterPro" id="IPR002052">
    <property type="entry name" value="DNA_methylase_N6_adenine_CS"/>
</dbReference>
<comment type="caution">
    <text evidence="8">The sequence shown here is derived from an EMBL/GenBank/DDBJ whole genome shotgun (WGS) entry which is preliminary data.</text>
</comment>
<dbReference type="PANTHER" id="PTHR30481:SF3">
    <property type="entry name" value="DNA ADENINE METHYLASE"/>
    <property type="match status" value="1"/>
</dbReference>
<name>A0ABW4NT81_9PAST</name>
<dbReference type="InterPro" id="IPR029063">
    <property type="entry name" value="SAM-dependent_MTases_sf"/>
</dbReference>
<reference evidence="9" key="1">
    <citation type="journal article" date="2019" name="Int. J. Syst. Evol. Microbiol.">
        <title>The Global Catalogue of Microorganisms (GCM) 10K type strain sequencing project: providing services to taxonomists for standard genome sequencing and annotation.</title>
        <authorList>
            <consortium name="The Broad Institute Genomics Platform"/>
            <consortium name="The Broad Institute Genome Sequencing Center for Infectious Disease"/>
            <person name="Wu L."/>
            <person name="Ma J."/>
        </authorList>
    </citation>
    <scope>NUCLEOTIDE SEQUENCE [LARGE SCALE GENOMIC DNA]</scope>
    <source>
        <strain evidence="9">CCM 7950</strain>
    </source>
</reference>
<dbReference type="NCBIfam" id="TIGR00571">
    <property type="entry name" value="dam"/>
    <property type="match status" value="1"/>
</dbReference>
<dbReference type="PROSITE" id="PS00092">
    <property type="entry name" value="N6_MTASE"/>
    <property type="match status" value="1"/>
</dbReference>
<gene>
    <name evidence="8" type="ORF">ACFSAV_02140</name>
</gene>
<dbReference type="InterPro" id="IPR023095">
    <property type="entry name" value="Ade_MeTrfase_dom_2"/>
</dbReference>
<dbReference type="Pfam" id="PF02086">
    <property type="entry name" value="MethyltransfD12"/>
    <property type="match status" value="1"/>
</dbReference>
<accession>A0ABW4NT81</accession>
<dbReference type="EC" id="2.1.1.72" evidence="2 7"/>
<protein>
    <recommendedName>
        <fullName evidence="2 7">Site-specific DNA-methyltransferase (adenine-specific)</fullName>
        <ecNumber evidence="2 7">2.1.1.72</ecNumber>
    </recommendedName>
</protein>
<dbReference type="Gene3D" id="3.40.50.150">
    <property type="entry name" value="Vaccinia Virus protein VP39"/>
    <property type="match status" value="1"/>
</dbReference>
<keyword evidence="3 7" id="KW-0489">Methyltransferase</keyword>
<evidence type="ECO:0000256" key="6">
    <source>
        <dbReference type="ARBA" id="ARBA00047942"/>
    </source>
</evidence>
<dbReference type="GO" id="GO:0032259">
    <property type="term" value="P:methylation"/>
    <property type="evidence" value="ECO:0007669"/>
    <property type="project" value="UniProtKB-KW"/>
</dbReference>
<evidence type="ECO:0000256" key="2">
    <source>
        <dbReference type="ARBA" id="ARBA00011900"/>
    </source>
</evidence>
<comment type="catalytic activity">
    <reaction evidence="6 7">
        <text>a 2'-deoxyadenosine in DNA + S-adenosyl-L-methionine = an N(6)-methyl-2'-deoxyadenosine in DNA + S-adenosyl-L-homocysteine + H(+)</text>
        <dbReference type="Rhea" id="RHEA:15197"/>
        <dbReference type="Rhea" id="RHEA-COMP:12418"/>
        <dbReference type="Rhea" id="RHEA-COMP:12419"/>
        <dbReference type="ChEBI" id="CHEBI:15378"/>
        <dbReference type="ChEBI" id="CHEBI:57856"/>
        <dbReference type="ChEBI" id="CHEBI:59789"/>
        <dbReference type="ChEBI" id="CHEBI:90615"/>
        <dbReference type="ChEBI" id="CHEBI:90616"/>
        <dbReference type="EC" id="2.1.1.72"/>
    </reaction>
</comment>
<dbReference type="InterPro" id="IPR012263">
    <property type="entry name" value="M_m6A_EcoRV"/>
</dbReference>
<dbReference type="PRINTS" id="PR00505">
    <property type="entry name" value="D12N6MTFRASE"/>
</dbReference>
<dbReference type="PIRSF" id="PIRSF000398">
    <property type="entry name" value="M_m6A_EcoRV"/>
    <property type="match status" value="1"/>
</dbReference>
<dbReference type="Proteomes" id="UP001597420">
    <property type="component" value="Unassembled WGS sequence"/>
</dbReference>
<evidence type="ECO:0000256" key="3">
    <source>
        <dbReference type="ARBA" id="ARBA00022603"/>
    </source>
</evidence>
<dbReference type="RefSeq" id="WP_379095673.1">
    <property type="nucleotide sequence ID" value="NZ_JBHUFP010000004.1"/>
</dbReference>
<dbReference type="Gene3D" id="1.10.1020.10">
    <property type="entry name" value="Adenine-specific Methyltransferase, Domain 2"/>
    <property type="match status" value="1"/>
</dbReference>
<keyword evidence="5 7" id="KW-0949">S-adenosyl-L-methionine</keyword>
<organism evidence="8 9">
    <name type="scientific">Pasteurella oralis</name>
    <dbReference type="NCBI Taxonomy" id="1071947"/>
    <lineage>
        <taxon>Bacteria</taxon>
        <taxon>Pseudomonadati</taxon>
        <taxon>Pseudomonadota</taxon>
        <taxon>Gammaproteobacteria</taxon>
        <taxon>Pasteurellales</taxon>
        <taxon>Pasteurellaceae</taxon>
        <taxon>Pasteurella</taxon>
    </lineage>
</organism>
<evidence type="ECO:0000313" key="9">
    <source>
        <dbReference type="Proteomes" id="UP001597420"/>
    </source>
</evidence>
<evidence type="ECO:0000256" key="1">
    <source>
        <dbReference type="ARBA" id="ARBA00006594"/>
    </source>
</evidence>
<dbReference type="PANTHER" id="PTHR30481">
    <property type="entry name" value="DNA ADENINE METHYLASE"/>
    <property type="match status" value="1"/>
</dbReference>